<dbReference type="Proteomes" id="UP000219669">
    <property type="component" value="Unassembled WGS sequence"/>
</dbReference>
<dbReference type="InterPro" id="IPR011990">
    <property type="entry name" value="TPR-like_helical_dom_sf"/>
</dbReference>
<dbReference type="EMBL" id="OCNF01000004">
    <property type="protein sequence ID" value="SOD66738.1"/>
    <property type="molecule type" value="Genomic_DNA"/>
</dbReference>
<evidence type="ECO:0000313" key="2">
    <source>
        <dbReference type="EMBL" id="SOD66738.1"/>
    </source>
</evidence>
<dbReference type="InterPro" id="IPR006597">
    <property type="entry name" value="Sel1-like"/>
</dbReference>
<evidence type="ECO:0008006" key="4">
    <source>
        <dbReference type="Google" id="ProtNLM"/>
    </source>
</evidence>
<name>A0A286E744_9NEIS</name>
<reference evidence="2 3" key="1">
    <citation type="submission" date="2017-09" db="EMBL/GenBank/DDBJ databases">
        <authorList>
            <person name="Ehlers B."/>
            <person name="Leendertz F.H."/>
        </authorList>
    </citation>
    <scope>NUCLEOTIDE SEQUENCE [LARGE SCALE GENOMIC DNA]</scope>
    <source>
        <strain evidence="2 3">DSM 16848</strain>
    </source>
</reference>
<protein>
    <recommendedName>
        <fullName evidence="4">Sel1 repeat-containing protein</fullName>
    </recommendedName>
</protein>
<gene>
    <name evidence="2" type="ORF">SAMN02746062_00717</name>
</gene>
<dbReference type="Gene3D" id="1.25.40.10">
    <property type="entry name" value="Tetratricopeptide repeat domain"/>
    <property type="match status" value="1"/>
</dbReference>
<feature type="compositionally biased region" description="Low complexity" evidence="1">
    <location>
        <begin position="803"/>
        <end position="813"/>
    </location>
</feature>
<feature type="region of interest" description="Disordered" evidence="1">
    <location>
        <begin position="782"/>
        <end position="814"/>
    </location>
</feature>
<dbReference type="SMART" id="SM00671">
    <property type="entry name" value="SEL1"/>
    <property type="match status" value="1"/>
</dbReference>
<evidence type="ECO:0000256" key="1">
    <source>
        <dbReference type="SAM" id="MobiDB-lite"/>
    </source>
</evidence>
<sequence length="917" mass="104667">MSLFSKDFLAEYNTTQINDEVLGTLHAFLNGTAKTGWLFEREIKACKLDYTLASLKRIDAMLDRIRESQTLERETFLANRKPENSHFLVLLAFYCGEMRGRLAGVAPIWQTYESHIAENPAMAHIMPPVPEYRFVATYHRANDIYQHFPLVAIFERLFPEYDEPEKSVYFSTITGNHANFAPDEVVPPAFQSLPFDLQAACQDLSAHWQSYLQILPPKWLFGDELMSQIKAVPTLYQKGRVVWGALVQANNMLFEADNPASCPAEIIYDKSGRTPPHLLHELAQTLLSFKKQIPDDIPPKLKQYAQHLQNERTRFSSELPAPPTTVMSLYAKTIFVWRPHLPDAMLTLPIFPIIINDDNDEAMILPAKFWAHTEYYQKWIANPKDFIQEIVPMWAHLPSEKASRFWENYEELLTPQSDVLAKLFNPNAPPHNPNDFRQPEPPETGKPSFLIRLRNAAQKDYPRWMEIYDLNEFQDPETRASLAKDQLPPSLYQALKKWDLSPFLPDLEKAFQAANLPKTKPLPKVLAALKQPQLSPTQTASLVQFLLQQGDVSLCKLLESEGKTTQYPHNTTALLYLAILYLTGKHVPQTIEEGLFWLNYAAKLGDGRALRWQTKLALDCPSLVPILFKDFLRKEMVNFNLVLTNEGCSPLAINEAVKAYAQNPKAQKWLARRPLQTAYEQGDKIAEQLLKTYLDNGTLPSQDEDKFISVQFWVIDYLLRHKNQDYTYLIDKNKQYEKLDGIIEDDDDYATDEPPAWHKWAKWAVAMVVIFGIKTCVSDWRTSKPKPAPVAEPTVSGSLKPQTTPTAAPATTAHSQTAENIGNNAVSVSDAVFVLQQKLPKTAFTGQHEIEAIHYFDNQYVTVKIKDKSRGRMSIRAANGLYCREPLFDGLRAANAVVIFDVQTQDDLRYENDVYCQ</sequence>
<dbReference type="SUPFAM" id="SSF81901">
    <property type="entry name" value="HCP-like"/>
    <property type="match status" value="1"/>
</dbReference>
<evidence type="ECO:0000313" key="3">
    <source>
        <dbReference type="Proteomes" id="UP000219669"/>
    </source>
</evidence>
<dbReference type="OrthoDB" id="8611408at2"/>
<dbReference type="RefSeq" id="WP_097113790.1">
    <property type="nucleotide sequence ID" value="NZ_CP083931.1"/>
</dbReference>
<keyword evidence="3" id="KW-1185">Reference proteome</keyword>
<dbReference type="AlphaFoldDB" id="A0A286E744"/>
<accession>A0A286E744</accession>
<organism evidence="2 3">
    <name type="scientific">Alysiella filiformis DSM 16848</name>
    <dbReference type="NCBI Taxonomy" id="1120981"/>
    <lineage>
        <taxon>Bacteria</taxon>
        <taxon>Pseudomonadati</taxon>
        <taxon>Pseudomonadota</taxon>
        <taxon>Betaproteobacteria</taxon>
        <taxon>Neisseriales</taxon>
        <taxon>Neisseriaceae</taxon>
        <taxon>Alysiella</taxon>
    </lineage>
</organism>
<proteinExistence type="predicted"/>
<feature type="region of interest" description="Disordered" evidence="1">
    <location>
        <begin position="425"/>
        <end position="445"/>
    </location>
</feature>